<evidence type="ECO:0000313" key="1">
    <source>
        <dbReference type="EMBL" id="SFM22582.1"/>
    </source>
</evidence>
<dbReference type="AlphaFoldDB" id="A0A1I4P465"/>
<dbReference type="STRING" id="758825.SAMN02982985_03257"/>
<dbReference type="Proteomes" id="UP000199470">
    <property type="component" value="Unassembled WGS sequence"/>
</dbReference>
<reference evidence="1 2" key="1">
    <citation type="submission" date="2016-10" db="EMBL/GenBank/DDBJ databases">
        <authorList>
            <person name="de Groot N.N."/>
        </authorList>
    </citation>
    <scope>NUCLEOTIDE SEQUENCE [LARGE SCALE GENOMIC DNA]</scope>
    <source>
        <strain evidence="1 2">ATCC 43154</strain>
    </source>
</reference>
<dbReference type="OrthoDB" id="8536494at2"/>
<gene>
    <name evidence="1" type="ORF">SAMN02982985_03257</name>
</gene>
<protein>
    <submittedName>
        <fullName evidence="1">MSHA biogenesis protein MshP</fullName>
    </submittedName>
</protein>
<proteinExistence type="predicted"/>
<sequence length="147" mass="15189">MRVRALRRAAGVGMVTAIFLLVALAGLAVAMVSLTTTQQSSAALDEQGARAYQAARAGLEWALWVRLQGASATPPIALACPGIYSFDMPRLNTLSAFSVTVSCTAPTGVGQRLQIQSTACAPAAAGSVCPNPAPGADYVQRRLEAEL</sequence>
<dbReference type="RefSeq" id="WP_093388748.1">
    <property type="nucleotide sequence ID" value="NZ_FOTW01000015.1"/>
</dbReference>
<dbReference type="EMBL" id="FOTW01000015">
    <property type="protein sequence ID" value="SFM22582.1"/>
    <property type="molecule type" value="Genomic_DNA"/>
</dbReference>
<organism evidence="1 2">
    <name type="scientific">Rugamonas rubra</name>
    <dbReference type="NCBI Taxonomy" id="758825"/>
    <lineage>
        <taxon>Bacteria</taxon>
        <taxon>Pseudomonadati</taxon>
        <taxon>Pseudomonadota</taxon>
        <taxon>Betaproteobacteria</taxon>
        <taxon>Burkholderiales</taxon>
        <taxon>Oxalobacteraceae</taxon>
        <taxon>Telluria group</taxon>
        <taxon>Rugamonas</taxon>
    </lineage>
</organism>
<keyword evidence="2" id="KW-1185">Reference proteome</keyword>
<name>A0A1I4P465_9BURK</name>
<evidence type="ECO:0000313" key="2">
    <source>
        <dbReference type="Proteomes" id="UP000199470"/>
    </source>
</evidence>
<accession>A0A1I4P465</accession>